<comment type="caution">
    <text evidence="1">The sequence shown here is derived from an EMBL/GenBank/DDBJ whole genome shotgun (WGS) entry which is preliminary data.</text>
</comment>
<evidence type="ECO:0000313" key="1">
    <source>
        <dbReference type="EMBL" id="KAK8872110.1"/>
    </source>
</evidence>
<dbReference type="Proteomes" id="UP001470230">
    <property type="component" value="Unassembled WGS sequence"/>
</dbReference>
<dbReference type="InterPro" id="IPR016024">
    <property type="entry name" value="ARM-type_fold"/>
</dbReference>
<dbReference type="EMBL" id="JAPFFF010000013">
    <property type="protein sequence ID" value="KAK8872110.1"/>
    <property type="molecule type" value="Genomic_DNA"/>
</dbReference>
<protein>
    <recommendedName>
        <fullName evidence="3">SPIN90/Ldb17 leucine-rich domain-containing protein</fullName>
    </recommendedName>
</protein>
<reference evidence="1 2" key="1">
    <citation type="submission" date="2024-04" db="EMBL/GenBank/DDBJ databases">
        <title>Tritrichomonas musculus Genome.</title>
        <authorList>
            <person name="Alves-Ferreira E."/>
            <person name="Grigg M."/>
            <person name="Lorenzi H."/>
            <person name="Galac M."/>
        </authorList>
    </citation>
    <scope>NUCLEOTIDE SEQUENCE [LARGE SCALE GENOMIC DNA]</scope>
    <source>
        <strain evidence="1 2">EAF2021</strain>
    </source>
</reference>
<sequence>MYAYKEDDNLNDRINDSLNMQGTYNHYLEDKAHFEEFMKSSKYDILLNKISYYYYQYKDDICPVYGEQFCRKLMQLLISSSNKALFKDDLQEGKSEYIINQKNETIKENILNLISKILNHNSEMIDSLLRHGLNEFIDNCFPDVYSLKYCIKISKHRKEKQKSFIANNTLFYNQDKITWNRREIKLYSKFFSSIVKNVYQGIPEPYFDFCHFLIENYDTFPDLNEDGPHHEYDSSTRVAILTSLLTLIQASGDYVNEMLKRGTFDCLRIKFKSKNAEEIKELSPKEICNIYSYYLFIEDVSKREILLIFQILTVLANDENYSQYLITNGFFDLIFNFYEENKHFHIKSKKKVLCAYLVLLGDMVFKNQNTFFHPRFMDKIMDLKLNFEEYHYKAKTAIFRLLYIIFDRAPIQIFNMFISNDFHLIFLEYIDYTDISDRLHVLNACLKIFSNCPKHLLQGLCESALASADFIGFLMQEQPTNDDSQKIADLILQRIHQFDEQDNE</sequence>
<proteinExistence type="predicted"/>
<accession>A0ABR2J4D5</accession>
<organism evidence="1 2">
    <name type="scientific">Tritrichomonas musculus</name>
    <dbReference type="NCBI Taxonomy" id="1915356"/>
    <lineage>
        <taxon>Eukaryota</taxon>
        <taxon>Metamonada</taxon>
        <taxon>Parabasalia</taxon>
        <taxon>Tritrichomonadida</taxon>
        <taxon>Tritrichomonadidae</taxon>
        <taxon>Tritrichomonas</taxon>
    </lineage>
</organism>
<name>A0ABR2J4D5_9EUKA</name>
<evidence type="ECO:0008006" key="3">
    <source>
        <dbReference type="Google" id="ProtNLM"/>
    </source>
</evidence>
<gene>
    <name evidence="1" type="ORF">M9Y10_007869</name>
</gene>
<keyword evidence="2" id="KW-1185">Reference proteome</keyword>
<evidence type="ECO:0000313" key="2">
    <source>
        <dbReference type="Proteomes" id="UP001470230"/>
    </source>
</evidence>
<dbReference type="SUPFAM" id="SSF48371">
    <property type="entry name" value="ARM repeat"/>
    <property type="match status" value="1"/>
</dbReference>